<dbReference type="AlphaFoldDB" id="A0A6C0QVB9"/>
<evidence type="ECO:0000313" key="4">
    <source>
        <dbReference type="Proteomes" id="UP000464330"/>
    </source>
</evidence>
<dbReference type="InterPro" id="IPR009636">
    <property type="entry name" value="SCAF"/>
</dbReference>
<reference evidence="3 4" key="1">
    <citation type="journal article" date="2020" name="Int. J. Med. Microbiol.">
        <title>Discovery of Paenibacillus larvae ERIC V: Phenotypic and genomic comparison to genotypes ERIC I-IV reveal different inventories of virulence factors which correlate with epidemiological prevalences of American Foulbrood.</title>
        <authorList>
            <person name="Beims H."/>
            <person name="Bunk B."/>
            <person name="Erler S."/>
            <person name="Mohr K.I."/>
            <person name="Sproer C."/>
            <person name="Pradella S."/>
            <person name="Gunther G."/>
            <person name="Rohde M."/>
            <person name="von der Ohe W."/>
            <person name="Steinert M."/>
        </authorList>
    </citation>
    <scope>NUCLEOTIDE SEQUENCE [LARGE SCALE GENOMIC DNA]</scope>
    <source>
        <strain evidence="3">Eric_V</strain>
    </source>
</reference>
<organism evidence="3 4">
    <name type="scientific">Paenibacillus larvae subsp. larvae</name>
    <dbReference type="NCBI Taxonomy" id="147375"/>
    <lineage>
        <taxon>Bacteria</taxon>
        <taxon>Bacillati</taxon>
        <taxon>Bacillota</taxon>
        <taxon>Bacilli</taxon>
        <taxon>Bacillales</taxon>
        <taxon>Paenibacillaceae</taxon>
        <taxon>Paenibacillus</taxon>
    </lineage>
</organism>
<evidence type="ECO:0000313" key="3">
    <source>
        <dbReference type="EMBL" id="QHZ52166.1"/>
    </source>
</evidence>
<dbReference type="RefSeq" id="WP_172423425.1">
    <property type="nucleotide sequence ID" value="NZ_CP019717.1"/>
</dbReference>
<dbReference type="Pfam" id="PF06810">
    <property type="entry name" value="Phage_scaffold"/>
    <property type="match status" value="1"/>
</dbReference>
<feature type="compositionally biased region" description="Basic and acidic residues" evidence="2">
    <location>
        <begin position="171"/>
        <end position="202"/>
    </location>
</feature>
<dbReference type="Proteomes" id="UP000464330">
    <property type="component" value="Chromosome"/>
</dbReference>
<feature type="coiled-coil region" evidence="1">
    <location>
        <begin position="38"/>
        <end position="96"/>
    </location>
</feature>
<gene>
    <name evidence="3" type="ORF">ERICV_03052</name>
</gene>
<evidence type="ECO:0000256" key="1">
    <source>
        <dbReference type="SAM" id="Coils"/>
    </source>
</evidence>
<accession>A0A6C0QVB9</accession>
<evidence type="ECO:0000256" key="2">
    <source>
        <dbReference type="SAM" id="MobiDB-lite"/>
    </source>
</evidence>
<dbReference type="EMBL" id="CP019717">
    <property type="protein sequence ID" value="QHZ52166.1"/>
    <property type="molecule type" value="Genomic_DNA"/>
</dbReference>
<keyword evidence="1" id="KW-0175">Coiled coil</keyword>
<proteinExistence type="predicted"/>
<sequence>MEWLKKLLEGKGLTDEQIRSIIGGVEDNYKNFIPKHRFDEVNEAKKQLEADIKDRDKQLSELKKSVGDNEELKKQIEQLQGENKTKDEEYQSKIKDMTVSTAIKLALAGKAHDPDLIATLLDKSKIEVNEDGTIKSGLDDQVKALQESKAFLFVQKDQTSPRFKGATPADGNDKEGSGSKNPWSKEHFNLTEQGRLLRENPDLAKQMMDSI</sequence>
<feature type="region of interest" description="Disordered" evidence="2">
    <location>
        <begin position="156"/>
        <end position="211"/>
    </location>
</feature>
<protein>
    <submittedName>
        <fullName evidence="3">Phage minor structural protein GP20</fullName>
    </submittedName>
</protein>
<name>A0A6C0QVB9_9BACL</name>